<gene>
    <name evidence="3" type="ORF">Tco_1055226</name>
</gene>
<reference evidence="3" key="2">
    <citation type="submission" date="2022-01" db="EMBL/GenBank/DDBJ databases">
        <authorList>
            <person name="Yamashiro T."/>
            <person name="Shiraishi A."/>
            <person name="Satake H."/>
            <person name="Nakayama K."/>
        </authorList>
    </citation>
    <scope>NUCLEOTIDE SEQUENCE</scope>
</reference>
<comment type="caution">
    <text evidence="3">The sequence shown here is derived from an EMBL/GenBank/DDBJ whole genome shotgun (WGS) entry which is preliminary data.</text>
</comment>
<feature type="coiled-coil region" evidence="1">
    <location>
        <begin position="80"/>
        <end position="118"/>
    </location>
</feature>
<feature type="compositionally biased region" description="Basic and acidic residues" evidence="2">
    <location>
        <begin position="455"/>
        <end position="466"/>
    </location>
</feature>
<evidence type="ECO:0000256" key="1">
    <source>
        <dbReference type="SAM" id="Coils"/>
    </source>
</evidence>
<feature type="region of interest" description="Disordered" evidence="2">
    <location>
        <begin position="236"/>
        <end position="300"/>
    </location>
</feature>
<dbReference type="Proteomes" id="UP001151760">
    <property type="component" value="Unassembled WGS sequence"/>
</dbReference>
<keyword evidence="4" id="KW-1185">Reference proteome</keyword>
<reference evidence="3" key="1">
    <citation type="journal article" date="2022" name="Int. J. Mol. Sci.">
        <title>Draft Genome of Tanacetum Coccineum: Genomic Comparison of Closely Related Tanacetum-Family Plants.</title>
        <authorList>
            <person name="Yamashiro T."/>
            <person name="Shiraishi A."/>
            <person name="Nakayama K."/>
            <person name="Satake H."/>
        </authorList>
    </citation>
    <scope>NUCLEOTIDE SEQUENCE</scope>
</reference>
<evidence type="ECO:0000256" key="2">
    <source>
        <dbReference type="SAM" id="MobiDB-lite"/>
    </source>
</evidence>
<feature type="compositionally biased region" description="Polar residues" evidence="2">
    <location>
        <begin position="248"/>
        <end position="261"/>
    </location>
</feature>
<feature type="compositionally biased region" description="Polar residues" evidence="2">
    <location>
        <begin position="206"/>
        <end position="224"/>
    </location>
</feature>
<proteinExistence type="predicted"/>
<keyword evidence="1" id="KW-0175">Coiled coil</keyword>
<protein>
    <submittedName>
        <fullName evidence="3">Uncharacterized protein</fullName>
    </submittedName>
</protein>
<feature type="compositionally biased region" description="Low complexity" evidence="2">
    <location>
        <begin position="279"/>
        <end position="294"/>
    </location>
</feature>
<name>A0ABQ5H007_9ASTR</name>
<feature type="region of interest" description="Disordered" evidence="2">
    <location>
        <begin position="193"/>
        <end position="224"/>
    </location>
</feature>
<evidence type="ECO:0000313" key="4">
    <source>
        <dbReference type="Proteomes" id="UP001151760"/>
    </source>
</evidence>
<feature type="coiled-coil region" evidence="1">
    <location>
        <begin position="13"/>
        <end position="40"/>
    </location>
</feature>
<dbReference type="EMBL" id="BQNB010019033">
    <property type="protein sequence ID" value="GJT80884.1"/>
    <property type="molecule type" value="Genomic_DNA"/>
</dbReference>
<feature type="region of interest" description="Disordered" evidence="2">
    <location>
        <begin position="452"/>
        <end position="473"/>
    </location>
</feature>
<accession>A0ABQ5H007</accession>
<sequence>MSFRLILMSKALYKTLKEIKEELIKEVQEMLNIFESMEKQVAEKSPKETILENEIDRLLEVSLTSEIQDCVLLYVEKQKNKLLEDELDKSSNDSKDIQANLLKRIKILENDFKRSQAQKVDELIENVNQKTYAYADVHAQNQDLLMTIYELKNKLQTIEKGKNVNTKFDKSETLEKLVCVTSFNKTLANKAKNVSNTKVPLDRSKPVTSHSTPKTEQSGRNNENVIARGMHNIIKQETKSPDSKANIHVSNSTGAESSNSVRRPKSKDTKSKNRVLKNTKSSSTYVWKTSSSDSIDSNKCEQKDSNVCQTNACVSNSKTLNAYVNAVNDGPNIVCISCGKDVFLHSHEKCVARYALSRNSSVKRALFHSPVEAKSNNLGATSVVAKSRLSVVKTPTSTNKVSSASPLSQDSSQSRILSNYMNNKIATSRKWQKWFEYQQGFNWSPKIKTAQSQSYEKKSKTSDRSKSKTPVTTQKWVAKLSTLPSAFVSCDAGDLAHPVDC</sequence>
<evidence type="ECO:0000313" key="3">
    <source>
        <dbReference type="EMBL" id="GJT80884.1"/>
    </source>
</evidence>
<organism evidence="3 4">
    <name type="scientific">Tanacetum coccineum</name>
    <dbReference type="NCBI Taxonomy" id="301880"/>
    <lineage>
        <taxon>Eukaryota</taxon>
        <taxon>Viridiplantae</taxon>
        <taxon>Streptophyta</taxon>
        <taxon>Embryophyta</taxon>
        <taxon>Tracheophyta</taxon>
        <taxon>Spermatophyta</taxon>
        <taxon>Magnoliopsida</taxon>
        <taxon>eudicotyledons</taxon>
        <taxon>Gunneridae</taxon>
        <taxon>Pentapetalae</taxon>
        <taxon>asterids</taxon>
        <taxon>campanulids</taxon>
        <taxon>Asterales</taxon>
        <taxon>Asteraceae</taxon>
        <taxon>Asteroideae</taxon>
        <taxon>Anthemideae</taxon>
        <taxon>Anthemidinae</taxon>
        <taxon>Tanacetum</taxon>
    </lineage>
</organism>